<dbReference type="AlphaFoldDB" id="A0A2N9GRI0"/>
<dbReference type="EMBL" id="OIVN01002232">
    <property type="protein sequence ID" value="SPD01864.1"/>
    <property type="molecule type" value="Genomic_DNA"/>
</dbReference>
<gene>
    <name evidence="1" type="ORF">FSB_LOCUS29746</name>
</gene>
<reference evidence="1" key="1">
    <citation type="submission" date="2018-02" db="EMBL/GenBank/DDBJ databases">
        <authorList>
            <person name="Cohen D.B."/>
            <person name="Kent A.D."/>
        </authorList>
    </citation>
    <scope>NUCLEOTIDE SEQUENCE</scope>
</reference>
<accession>A0A2N9GRI0</accession>
<sequence>MDDLFHKQEYVMFSRLSYHNSVRLMVSTSRYAQHADQSNYSRVPRQVSLVVEGGQVLLTLEGTLVEDANGIVLLALAVLPYANEWQLVD</sequence>
<name>A0A2N9GRI0_FAGSY</name>
<proteinExistence type="predicted"/>
<evidence type="ECO:0000313" key="1">
    <source>
        <dbReference type="EMBL" id="SPD01864.1"/>
    </source>
</evidence>
<protein>
    <submittedName>
        <fullName evidence="1">Uncharacterized protein</fullName>
    </submittedName>
</protein>
<organism evidence="1">
    <name type="scientific">Fagus sylvatica</name>
    <name type="common">Beechnut</name>
    <dbReference type="NCBI Taxonomy" id="28930"/>
    <lineage>
        <taxon>Eukaryota</taxon>
        <taxon>Viridiplantae</taxon>
        <taxon>Streptophyta</taxon>
        <taxon>Embryophyta</taxon>
        <taxon>Tracheophyta</taxon>
        <taxon>Spermatophyta</taxon>
        <taxon>Magnoliopsida</taxon>
        <taxon>eudicotyledons</taxon>
        <taxon>Gunneridae</taxon>
        <taxon>Pentapetalae</taxon>
        <taxon>rosids</taxon>
        <taxon>fabids</taxon>
        <taxon>Fagales</taxon>
        <taxon>Fagaceae</taxon>
        <taxon>Fagus</taxon>
    </lineage>
</organism>